<feature type="compositionally biased region" description="Low complexity" evidence="1">
    <location>
        <begin position="192"/>
        <end position="201"/>
    </location>
</feature>
<feature type="compositionally biased region" description="Basic and acidic residues" evidence="1">
    <location>
        <begin position="202"/>
        <end position="213"/>
    </location>
</feature>
<reference evidence="2" key="1">
    <citation type="journal article" date="2023" name="PhytoFront">
        <title>Draft Genome Resources of Seven Strains of Tilletia horrida, Causal Agent of Kernel Smut of Rice.</title>
        <authorList>
            <person name="Khanal S."/>
            <person name="Antony Babu S."/>
            <person name="Zhou X.G."/>
        </authorList>
    </citation>
    <scope>NUCLEOTIDE SEQUENCE</scope>
    <source>
        <strain evidence="2">TX3</strain>
    </source>
</reference>
<feature type="region of interest" description="Disordered" evidence="1">
    <location>
        <begin position="287"/>
        <end position="313"/>
    </location>
</feature>
<dbReference type="EMBL" id="JAPDMQ010000072">
    <property type="protein sequence ID" value="KAK0536714.1"/>
    <property type="molecule type" value="Genomic_DNA"/>
</dbReference>
<evidence type="ECO:0000256" key="1">
    <source>
        <dbReference type="SAM" id="MobiDB-lite"/>
    </source>
</evidence>
<proteinExistence type="predicted"/>
<keyword evidence="3" id="KW-1185">Reference proteome</keyword>
<feature type="compositionally biased region" description="Basic and acidic residues" evidence="1">
    <location>
        <begin position="15"/>
        <end position="28"/>
    </location>
</feature>
<dbReference type="InterPro" id="IPR018800">
    <property type="entry name" value="PRCC"/>
</dbReference>
<dbReference type="AlphaFoldDB" id="A0AAN6GFI4"/>
<accession>A0AAN6GFI4</accession>
<dbReference type="Pfam" id="PF10253">
    <property type="entry name" value="PRCC"/>
    <property type="match status" value="1"/>
</dbReference>
<name>A0AAN6GFI4_9BASI</name>
<feature type="compositionally biased region" description="Low complexity" evidence="1">
    <location>
        <begin position="104"/>
        <end position="117"/>
    </location>
</feature>
<evidence type="ECO:0000313" key="2">
    <source>
        <dbReference type="EMBL" id="KAK0536714.1"/>
    </source>
</evidence>
<evidence type="ECO:0000313" key="3">
    <source>
        <dbReference type="Proteomes" id="UP001176521"/>
    </source>
</evidence>
<gene>
    <name evidence="2" type="ORF">OC842_001898</name>
</gene>
<feature type="region of interest" description="Disordered" evidence="1">
    <location>
        <begin position="1"/>
        <end position="271"/>
    </location>
</feature>
<evidence type="ECO:0008006" key="4">
    <source>
        <dbReference type="Google" id="ProtNLM"/>
    </source>
</evidence>
<protein>
    <recommendedName>
        <fullName evidence="4">Mitotic checkpoint regulator, MAD2B-interacting-domain-containing protein</fullName>
    </recommendedName>
</protein>
<sequence length="313" mass="32301">MSTGTRLVQYDSDSESERSAPEVEREPTAAELPPSRSAPGSSAPAQPAHLPGGMTVIPRSVLQKRNAVALSSSPPPAKKARVDQDPFGLANAASAARPTKAVNSAIDASSSVPAASAVKDWRAGALSLPPGKLDTDDPTAAARSPSPRPEAHDGVGNTATEAAEDDGIPFGWAQDPDGTLYPVTPQAHEQYAQWQAAQTRAQEAEAATKKAGSDGKGGAMPSYSAADLANSSRSGGAASSSALDSKYAAAAAAVAGEADGQPAARGKAVNFRARNKGQLSAVLAMANERRDELEEKYAKGRDRQRDARQRYGF</sequence>
<dbReference type="Proteomes" id="UP001176521">
    <property type="component" value="Unassembled WGS sequence"/>
</dbReference>
<comment type="caution">
    <text evidence="2">The sequence shown here is derived from an EMBL/GenBank/DDBJ whole genome shotgun (WGS) entry which is preliminary data.</text>
</comment>
<feature type="compositionally biased region" description="Low complexity" evidence="1">
    <location>
        <begin position="33"/>
        <end position="48"/>
    </location>
</feature>
<organism evidence="2 3">
    <name type="scientific">Tilletia horrida</name>
    <dbReference type="NCBI Taxonomy" id="155126"/>
    <lineage>
        <taxon>Eukaryota</taxon>
        <taxon>Fungi</taxon>
        <taxon>Dikarya</taxon>
        <taxon>Basidiomycota</taxon>
        <taxon>Ustilaginomycotina</taxon>
        <taxon>Exobasidiomycetes</taxon>
        <taxon>Tilletiales</taxon>
        <taxon>Tilletiaceae</taxon>
        <taxon>Tilletia</taxon>
    </lineage>
</organism>
<feature type="compositionally biased region" description="Low complexity" evidence="1">
    <location>
        <begin position="229"/>
        <end position="264"/>
    </location>
</feature>